<sequence length="76" mass="8527">KEYNAAECRDRGKADRVSGETFCSLRRSAMVDHLAVHPVWPAATGPACLPSLEVWSLWEKGQRGSIRKREAGFKRV</sequence>
<gene>
    <name evidence="1" type="primary">ITGA6</name>
</gene>
<reference evidence="1" key="1">
    <citation type="submission" date="2016-05" db="EMBL/GenBank/DDBJ databases">
        <authorList>
            <person name="Lavstsen T."/>
            <person name="Jespersen J.S."/>
        </authorList>
    </citation>
    <scope>NUCLEOTIDE SEQUENCE</scope>
    <source>
        <tissue evidence="1">Brain</tissue>
    </source>
</reference>
<dbReference type="EMBL" id="HAEE01004546">
    <property type="protein sequence ID" value="SBR24566.1"/>
    <property type="molecule type" value="Transcribed_RNA"/>
</dbReference>
<feature type="non-terminal residue" evidence="1">
    <location>
        <position position="76"/>
    </location>
</feature>
<organism evidence="1">
    <name type="scientific">Nothobranchius kuhntae</name>
    <name type="common">Beira killifish</name>
    <dbReference type="NCBI Taxonomy" id="321403"/>
    <lineage>
        <taxon>Eukaryota</taxon>
        <taxon>Metazoa</taxon>
        <taxon>Chordata</taxon>
        <taxon>Craniata</taxon>
        <taxon>Vertebrata</taxon>
        <taxon>Euteleostomi</taxon>
        <taxon>Actinopterygii</taxon>
        <taxon>Neopterygii</taxon>
        <taxon>Teleostei</taxon>
        <taxon>Neoteleostei</taxon>
        <taxon>Acanthomorphata</taxon>
        <taxon>Ovalentaria</taxon>
        <taxon>Atherinomorphae</taxon>
        <taxon>Cyprinodontiformes</taxon>
        <taxon>Nothobranchiidae</taxon>
        <taxon>Nothobranchius</taxon>
    </lineage>
</organism>
<dbReference type="AlphaFoldDB" id="A0A1A8JX34"/>
<evidence type="ECO:0000313" key="1">
    <source>
        <dbReference type="EMBL" id="SBR24566.1"/>
    </source>
</evidence>
<proteinExistence type="predicted"/>
<accession>A0A1A8JX34</accession>
<keyword evidence="1" id="KW-0401">Integrin</keyword>
<feature type="non-terminal residue" evidence="1">
    <location>
        <position position="1"/>
    </location>
</feature>
<protein>
    <submittedName>
        <fullName evidence="1">Integrin, alpha 6</fullName>
    </submittedName>
</protein>
<name>A0A1A8JX34_NOTKU</name>
<dbReference type="GO" id="GO:0007229">
    <property type="term" value="P:integrin-mediated signaling pathway"/>
    <property type="evidence" value="ECO:0007669"/>
    <property type="project" value="UniProtKB-KW"/>
</dbReference>
<reference evidence="1" key="2">
    <citation type="submission" date="2016-06" db="EMBL/GenBank/DDBJ databases">
        <title>The genome of a short-lived fish provides insights into sex chromosome evolution and the genetic control of aging.</title>
        <authorList>
            <person name="Reichwald K."/>
            <person name="Felder M."/>
            <person name="Petzold A."/>
            <person name="Koch P."/>
            <person name="Groth M."/>
            <person name="Platzer M."/>
        </authorList>
    </citation>
    <scope>NUCLEOTIDE SEQUENCE</scope>
    <source>
        <tissue evidence="1">Brain</tissue>
    </source>
</reference>